<keyword evidence="6 8" id="KW-1133">Transmembrane helix</keyword>
<evidence type="ECO:0000256" key="6">
    <source>
        <dbReference type="ARBA" id="ARBA00022989"/>
    </source>
</evidence>
<dbReference type="PANTHER" id="PTHR23522">
    <property type="entry name" value="BLL5896 PROTEIN"/>
    <property type="match status" value="1"/>
</dbReference>
<dbReference type="Gene3D" id="1.20.1250.20">
    <property type="entry name" value="MFS general substrate transporter like domains"/>
    <property type="match status" value="2"/>
</dbReference>
<feature type="transmembrane region" description="Helical" evidence="8">
    <location>
        <begin position="28"/>
        <end position="48"/>
    </location>
</feature>
<keyword evidence="5 8" id="KW-0812">Transmembrane</keyword>
<feature type="transmembrane region" description="Helical" evidence="8">
    <location>
        <begin position="89"/>
        <end position="106"/>
    </location>
</feature>
<evidence type="ECO:0000256" key="7">
    <source>
        <dbReference type="ARBA" id="ARBA00023136"/>
    </source>
</evidence>
<feature type="transmembrane region" description="Helical" evidence="8">
    <location>
        <begin position="245"/>
        <end position="265"/>
    </location>
</feature>
<proteinExistence type="predicted"/>
<dbReference type="EMBL" id="PDSK01000037">
    <property type="protein sequence ID" value="PIE35647.1"/>
    <property type="molecule type" value="Genomic_DNA"/>
</dbReference>
<feature type="transmembrane region" description="Helical" evidence="8">
    <location>
        <begin position="285"/>
        <end position="304"/>
    </location>
</feature>
<feature type="transmembrane region" description="Helical" evidence="8">
    <location>
        <begin position="60"/>
        <end position="82"/>
    </location>
</feature>
<evidence type="ECO:0000256" key="4">
    <source>
        <dbReference type="ARBA" id="ARBA00022519"/>
    </source>
</evidence>
<feature type="transmembrane region" description="Helical" evidence="8">
    <location>
        <begin position="218"/>
        <end position="239"/>
    </location>
</feature>
<gene>
    <name evidence="10" type="ORF">CSA56_03360</name>
</gene>
<dbReference type="GO" id="GO:0015528">
    <property type="term" value="F:lactose:proton symporter activity"/>
    <property type="evidence" value="ECO:0007669"/>
    <property type="project" value="TreeGrafter"/>
</dbReference>
<evidence type="ECO:0000259" key="9">
    <source>
        <dbReference type="Pfam" id="PF12832"/>
    </source>
</evidence>
<evidence type="ECO:0000256" key="3">
    <source>
        <dbReference type="ARBA" id="ARBA00022475"/>
    </source>
</evidence>
<keyword evidence="3" id="KW-1003">Cell membrane</keyword>
<protein>
    <recommendedName>
        <fullName evidence="9">Major facilitator superfamily associated domain-containing protein</fullName>
    </recommendedName>
</protein>
<feature type="transmembrane region" description="Helical" evidence="8">
    <location>
        <begin position="179"/>
        <end position="197"/>
    </location>
</feature>
<dbReference type="InterPro" id="IPR024989">
    <property type="entry name" value="MFS_assoc_dom"/>
</dbReference>
<organism evidence="10 11">
    <name type="scientific">candidate division KSB3 bacterium</name>
    <dbReference type="NCBI Taxonomy" id="2044937"/>
    <lineage>
        <taxon>Bacteria</taxon>
        <taxon>candidate division KSB3</taxon>
    </lineage>
</organism>
<accession>A0A2G6KJ19</accession>
<evidence type="ECO:0000256" key="2">
    <source>
        <dbReference type="ARBA" id="ARBA00022448"/>
    </source>
</evidence>
<evidence type="ECO:0000313" key="10">
    <source>
        <dbReference type="EMBL" id="PIE35647.1"/>
    </source>
</evidence>
<evidence type="ECO:0000256" key="8">
    <source>
        <dbReference type="SAM" id="Phobius"/>
    </source>
</evidence>
<feature type="transmembrane region" description="Helical" evidence="8">
    <location>
        <begin position="153"/>
        <end position="173"/>
    </location>
</feature>
<evidence type="ECO:0000256" key="5">
    <source>
        <dbReference type="ARBA" id="ARBA00022692"/>
    </source>
</evidence>
<name>A0A2G6KJ19_9BACT</name>
<keyword evidence="7 8" id="KW-0472">Membrane</keyword>
<feature type="transmembrane region" description="Helical" evidence="8">
    <location>
        <begin position="375"/>
        <end position="397"/>
    </location>
</feature>
<dbReference type="PANTHER" id="PTHR23522:SF10">
    <property type="entry name" value="3-PHENYLPROPIONIC ACID TRANSPORTER-RELATED"/>
    <property type="match status" value="1"/>
</dbReference>
<feature type="domain" description="Major facilitator superfamily associated" evidence="9">
    <location>
        <begin position="29"/>
        <end position="377"/>
    </location>
</feature>
<feature type="transmembrane region" description="Helical" evidence="8">
    <location>
        <begin position="344"/>
        <end position="363"/>
    </location>
</feature>
<dbReference type="Pfam" id="PF12832">
    <property type="entry name" value="MFS_1_like"/>
    <property type="match status" value="1"/>
</dbReference>
<dbReference type="InterPro" id="IPR036259">
    <property type="entry name" value="MFS_trans_sf"/>
</dbReference>
<evidence type="ECO:0000256" key="1">
    <source>
        <dbReference type="ARBA" id="ARBA00004429"/>
    </source>
</evidence>
<keyword evidence="4" id="KW-0997">Cell inner membrane</keyword>
<feature type="transmembrane region" description="Helical" evidence="8">
    <location>
        <begin position="310"/>
        <end position="332"/>
    </location>
</feature>
<sequence>MQTYVQRQSIPHGKKSPLASLSPLRRGALYYFGYLGVLGLFLPFLNLYFRQELGFSGRQIGLLAIFAPSMTLLFAIPVASLADRRRWRIRLLTIAISGFGTMMFLNSIPHTFVFMALLWLITTATMSPIMPLSDSLIVRMSLRHKLNFGSMRLWGSCGFAIASAIGGTLWGVLGFSMMFTTTGISLLLVLVLAMHLDEEPARDEKNTTKTSLWEICHDTGLIILIGTAFFFGATINMSIVFDGIYISSLGGTKFLIGIVYSLTALGELPTMQYRDRIAKICHEPATLLLACGLLVVSFVGYFWAWQPWMLLFTAATKGLGFGLFLPTAFHFISQRVPEQWSSTVQSIFNASMFGAAPLIAAPLSGEILDRFSPRAIYACASITAVGATLLIVTALVCKIFQHETSRDTQT</sequence>
<dbReference type="GO" id="GO:0030395">
    <property type="term" value="F:lactose binding"/>
    <property type="evidence" value="ECO:0007669"/>
    <property type="project" value="TreeGrafter"/>
</dbReference>
<dbReference type="Proteomes" id="UP000230821">
    <property type="component" value="Unassembled WGS sequence"/>
</dbReference>
<dbReference type="SUPFAM" id="SSF103473">
    <property type="entry name" value="MFS general substrate transporter"/>
    <property type="match status" value="1"/>
</dbReference>
<comment type="subcellular location">
    <subcellularLocation>
        <location evidence="1">Cell inner membrane</location>
        <topology evidence="1">Multi-pass membrane protein</topology>
    </subcellularLocation>
</comment>
<comment type="caution">
    <text evidence="10">The sequence shown here is derived from an EMBL/GenBank/DDBJ whole genome shotgun (WGS) entry which is preliminary data.</text>
</comment>
<feature type="transmembrane region" description="Helical" evidence="8">
    <location>
        <begin position="112"/>
        <end position="132"/>
    </location>
</feature>
<dbReference type="GO" id="GO:0005886">
    <property type="term" value="C:plasma membrane"/>
    <property type="evidence" value="ECO:0007669"/>
    <property type="project" value="UniProtKB-SubCell"/>
</dbReference>
<keyword evidence="2" id="KW-0813">Transport</keyword>
<evidence type="ECO:0000313" key="11">
    <source>
        <dbReference type="Proteomes" id="UP000230821"/>
    </source>
</evidence>
<dbReference type="AlphaFoldDB" id="A0A2G6KJ19"/>
<reference evidence="10 11" key="1">
    <citation type="submission" date="2017-10" db="EMBL/GenBank/DDBJ databases">
        <title>Novel microbial diversity and functional potential in the marine mammal oral microbiome.</title>
        <authorList>
            <person name="Dudek N.K."/>
            <person name="Sun C.L."/>
            <person name="Burstein D."/>
            <person name="Kantor R.S."/>
            <person name="Aliaga Goltsman D.S."/>
            <person name="Bik E.M."/>
            <person name="Thomas B.C."/>
            <person name="Banfield J.F."/>
            <person name="Relman D.A."/>
        </authorList>
    </citation>
    <scope>NUCLEOTIDE SEQUENCE [LARGE SCALE GENOMIC DNA]</scope>
    <source>
        <strain evidence="10">DOLJORAL78_47_16</strain>
    </source>
</reference>